<dbReference type="Proteomes" id="UP000070533">
    <property type="component" value="Unassembled WGS sequence"/>
</dbReference>
<dbReference type="RefSeq" id="WP_308376429.1">
    <property type="nucleotide sequence ID" value="NZ_JABUXP010000009.1"/>
</dbReference>
<accession>A0A133PT48</accession>
<comment type="caution">
    <text evidence="1">The sequence shown here is derived from an EMBL/GenBank/DDBJ whole genome shotgun (WGS) entry which is preliminary data.</text>
</comment>
<gene>
    <name evidence="1" type="ORF">HMPREF3226_02838</name>
</gene>
<evidence type="ECO:0000313" key="2">
    <source>
        <dbReference type="Proteomes" id="UP000070533"/>
    </source>
</evidence>
<reference evidence="2" key="1">
    <citation type="submission" date="2016-01" db="EMBL/GenBank/DDBJ databases">
        <authorList>
            <person name="Mitreva M."/>
            <person name="Pepin K.H."/>
            <person name="Mihindukulasuriya K.A."/>
            <person name="Fulton R."/>
            <person name="Fronick C."/>
            <person name="O'Laughlin M."/>
            <person name="Miner T."/>
            <person name="Herter B."/>
            <person name="Rosa B.A."/>
            <person name="Cordes M."/>
            <person name="Tomlinson C."/>
            <person name="Wollam A."/>
            <person name="Palsikar V.B."/>
            <person name="Mardis E.R."/>
            <person name="Wilson R.K."/>
        </authorList>
    </citation>
    <scope>NUCLEOTIDE SEQUENCE [LARGE SCALE GENOMIC DNA]</scope>
    <source>
        <strain evidence="2">MJR7716</strain>
    </source>
</reference>
<evidence type="ECO:0000313" key="1">
    <source>
        <dbReference type="EMBL" id="KXA31987.1"/>
    </source>
</evidence>
<dbReference type="STRING" id="28128.HMPREF3226_02838"/>
<sequence length="49" mass="5678">MQSLFISQLSVAVRYTTSHRRWGERSPTTGKDYLFRDKLHGILAKPLKS</sequence>
<protein>
    <submittedName>
        <fullName evidence="1">Uncharacterized protein</fullName>
    </submittedName>
</protein>
<dbReference type="EMBL" id="LRQG01000263">
    <property type="protein sequence ID" value="KXA31987.1"/>
    <property type="molecule type" value="Genomic_DNA"/>
</dbReference>
<proteinExistence type="predicted"/>
<organism evidence="1 2">
    <name type="scientific">Prevotella corporis</name>
    <dbReference type="NCBI Taxonomy" id="28128"/>
    <lineage>
        <taxon>Bacteria</taxon>
        <taxon>Pseudomonadati</taxon>
        <taxon>Bacteroidota</taxon>
        <taxon>Bacteroidia</taxon>
        <taxon>Bacteroidales</taxon>
        <taxon>Prevotellaceae</taxon>
        <taxon>Prevotella</taxon>
    </lineage>
</organism>
<keyword evidence="2" id="KW-1185">Reference proteome</keyword>
<name>A0A133PT48_9BACT</name>
<dbReference type="AlphaFoldDB" id="A0A133PT48"/>